<gene>
    <name evidence="1" type="ORF">EDD55_102425</name>
</gene>
<dbReference type="OrthoDB" id="9807069at2"/>
<keyword evidence="2" id="KW-1185">Reference proteome</keyword>
<sequence length="232" mass="25868">MNPVFSRFVDDAAGIKSSGRWTALNGRIKQMAASPGADNEWYVQLFGQLCYQVLSEYRLLQDAHAAKPEGDAQLLAWRARNLLELSVWAGYFAKSRDNARRLYEDAGRDAHELVAVFERWGQASGQSTDWLNSLANGKTDLATRAEKEGIATLDTRYMRVDDAAEECGLKDHYKIMSKMLSKFVHPTALQILGLVDDAKHTLQRDCFFSLGCLFFSGGFVALEKVASPPPRA</sequence>
<dbReference type="InterPro" id="IPR043733">
    <property type="entry name" value="DUF5677"/>
</dbReference>
<evidence type="ECO:0000313" key="2">
    <source>
        <dbReference type="Proteomes" id="UP000295304"/>
    </source>
</evidence>
<dbReference type="EMBL" id="SLZW01000002">
    <property type="protein sequence ID" value="TCS64379.1"/>
    <property type="molecule type" value="Genomic_DNA"/>
</dbReference>
<accession>A0A4R3JE74</accession>
<name>A0A4R3JE74_9PROT</name>
<dbReference type="RefSeq" id="WP_132938318.1">
    <property type="nucleotide sequence ID" value="NZ_CP119676.1"/>
</dbReference>
<dbReference type="Pfam" id="PF18928">
    <property type="entry name" value="DUF5677"/>
    <property type="match status" value="1"/>
</dbReference>
<reference evidence="1 2" key="1">
    <citation type="submission" date="2019-03" db="EMBL/GenBank/DDBJ databases">
        <title>Genomic Encyclopedia of Type Strains, Phase IV (KMG-IV): sequencing the most valuable type-strain genomes for metagenomic binning, comparative biology and taxonomic classification.</title>
        <authorList>
            <person name="Goeker M."/>
        </authorList>
    </citation>
    <scope>NUCLEOTIDE SEQUENCE [LARGE SCALE GENOMIC DNA]</scope>
    <source>
        <strain evidence="1 2">DSM 101688</strain>
    </source>
</reference>
<protein>
    <submittedName>
        <fullName evidence="1">Uncharacterized protein</fullName>
    </submittedName>
</protein>
<dbReference type="Proteomes" id="UP000295304">
    <property type="component" value="Unassembled WGS sequence"/>
</dbReference>
<organism evidence="1 2">
    <name type="scientific">Varunaivibrio sulfuroxidans</name>
    <dbReference type="NCBI Taxonomy" id="1773489"/>
    <lineage>
        <taxon>Bacteria</taxon>
        <taxon>Pseudomonadati</taxon>
        <taxon>Pseudomonadota</taxon>
        <taxon>Alphaproteobacteria</taxon>
        <taxon>Rhodospirillales</taxon>
        <taxon>Magnetovibrionaceae</taxon>
        <taxon>Varunaivibrio</taxon>
    </lineage>
</organism>
<evidence type="ECO:0000313" key="1">
    <source>
        <dbReference type="EMBL" id="TCS64379.1"/>
    </source>
</evidence>
<dbReference type="AlphaFoldDB" id="A0A4R3JE74"/>
<proteinExistence type="predicted"/>
<comment type="caution">
    <text evidence="1">The sequence shown here is derived from an EMBL/GenBank/DDBJ whole genome shotgun (WGS) entry which is preliminary data.</text>
</comment>